<accession>A0ABR6XD92</accession>
<evidence type="ECO:0008006" key="4">
    <source>
        <dbReference type="Google" id="ProtNLM"/>
    </source>
</evidence>
<dbReference type="EMBL" id="JACOFT010000002">
    <property type="protein sequence ID" value="MBC3810877.1"/>
    <property type="molecule type" value="Genomic_DNA"/>
</dbReference>
<proteinExistence type="predicted"/>
<dbReference type="InterPro" id="IPR038161">
    <property type="entry name" value="VirB9/CagX/TrbG_C_sf"/>
</dbReference>
<feature type="chain" id="PRO_5047326893" description="Lipoprotein" evidence="1">
    <location>
        <begin position="23"/>
        <end position="116"/>
    </location>
</feature>
<name>A0ABR6XD92_9BURK</name>
<keyword evidence="1" id="KW-0732">Signal</keyword>
<dbReference type="Gene3D" id="2.60.40.2500">
    <property type="match status" value="1"/>
</dbReference>
<evidence type="ECO:0000313" key="2">
    <source>
        <dbReference type="EMBL" id="MBC3810877.1"/>
    </source>
</evidence>
<sequence length="116" mass="12799">MKKILKIIALACMLAFTSACQKAVREHENFVYKIEGDADSNLYPVEVSQVNEDVLIKLKTATLTPEIFSIDSAGTESKFNFDSEGKTLIVPAKFSHIVLRHAGEPAVGIFKEKAKN</sequence>
<dbReference type="InterPro" id="IPR010258">
    <property type="entry name" value="Conjugal_tfr_TrbG/VirB9/CagX"/>
</dbReference>
<evidence type="ECO:0000313" key="3">
    <source>
        <dbReference type="Proteomes" id="UP000637632"/>
    </source>
</evidence>
<dbReference type="RefSeq" id="WP_190477927.1">
    <property type="nucleotide sequence ID" value="NZ_JACOFT010000002.1"/>
</dbReference>
<feature type="signal peptide" evidence="1">
    <location>
        <begin position="1"/>
        <end position="22"/>
    </location>
</feature>
<dbReference type="Pfam" id="PF03524">
    <property type="entry name" value="CagX"/>
    <property type="match status" value="1"/>
</dbReference>
<dbReference type="Proteomes" id="UP000637632">
    <property type="component" value="Unassembled WGS sequence"/>
</dbReference>
<protein>
    <recommendedName>
        <fullName evidence="4">Lipoprotein</fullName>
    </recommendedName>
</protein>
<reference evidence="2 3" key="1">
    <citation type="submission" date="2020-08" db="EMBL/GenBank/DDBJ databases">
        <title>Novel species isolated from subtropical streams in China.</title>
        <authorList>
            <person name="Lu H."/>
        </authorList>
    </citation>
    <scope>NUCLEOTIDE SEQUENCE [LARGE SCALE GENOMIC DNA]</scope>
    <source>
        <strain evidence="2 3">CCTCC AB 2015119</strain>
    </source>
</reference>
<organism evidence="2 3">
    <name type="scientific">Undibacterium aquatile</name>
    <dbReference type="NCBI Taxonomy" id="1537398"/>
    <lineage>
        <taxon>Bacteria</taxon>
        <taxon>Pseudomonadati</taxon>
        <taxon>Pseudomonadota</taxon>
        <taxon>Betaproteobacteria</taxon>
        <taxon>Burkholderiales</taxon>
        <taxon>Oxalobacteraceae</taxon>
        <taxon>Undibacterium</taxon>
    </lineage>
</organism>
<gene>
    <name evidence="2" type="ORF">H8K26_05430</name>
</gene>
<keyword evidence="3" id="KW-1185">Reference proteome</keyword>
<evidence type="ECO:0000256" key="1">
    <source>
        <dbReference type="SAM" id="SignalP"/>
    </source>
</evidence>
<comment type="caution">
    <text evidence="2">The sequence shown here is derived from an EMBL/GenBank/DDBJ whole genome shotgun (WGS) entry which is preliminary data.</text>
</comment>
<dbReference type="PROSITE" id="PS51257">
    <property type="entry name" value="PROKAR_LIPOPROTEIN"/>
    <property type="match status" value="1"/>
</dbReference>